<evidence type="ECO:0008006" key="3">
    <source>
        <dbReference type="Google" id="ProtNLM"/>
    </source>
</evidence>
<sequence length="143" mass="16606">MSKVTYLGLIYDKRLVWHDHLAATIAKTRYLLHAYCPMLTGELLLRTKVRAYQQLIRPVLTYGSPACCTANITQKQKLAAQQNNILRIAAKARYYIRNTRLRRDLKTEDLLDHIRNLASKFLVQRPAKQESHCQGFLHKEVSL</sequence>
<evidence type="ECO:0000313" key="2">
    <source>
        <dbReference type="Proteomes" id="UP000030742"/>
    </source>
</evidence>
<gene>
    <name evidence="1" type="ORF">D910_06039</name>
</gene>
<name>U4UFG3_DENPD</name>
<protein>
    <recommendedName>
        <fullName evidence="3">Reverse transcriptase domain-containing protein</fullName>
    </recommendedName>
</protein>
<dbReference type="AlphaFoldDB" id="U4UFG3"/>
<evidence type="ECO:0000313" key="1">
    <source>
        <dbReference type="EMBL" id="ERL88655.1"/>
    </source>
</evidence>
<reference evidence="1 2" key="1">
    <citation type="journal article" date="2013" name="Genome Biol.">
        <title>Draft genome of the mountain pine beetle, Dendroctonus ponderosae Hopkins, a major forest pest.</title>
        <authorList>
            <person name="Keeling C.I."/>
            <person name="Yuen M.M."/>
            <person name="Liao N.Y."/>
            <person name="Docking T.R."/>
            <person name="Chan S.K."/>
            <person name="Taylor G.A."/>
            <person name="Palmquist D.L."/>
            <person name="Jackman S.D."/>
            <person name="Nguyen A."/>
            <person name="Li M."/>
            <person name="Henderson H."/>
            <person name="Janes J.K."/>
            <person name="Zhao Y."/>
            <person name="Pandoh P."/>
            <person name="Moore R."/>
            <person name="Sperling F.A."/>
            <person name="Huber D.P."/>
            <person name="Birol I."/>
            <person name="Jones S.J."/>
            <person name="Bohlmann J."/>
        </authorList>
    </citation>
    <scope>NUCLEOTIDE SEQUENCE</scope>
</reference>
<dbReference type="EMBL" id="KB632087">
    <property type="protein sequence ID" value="ERL88655.1"/>
    <property type="molecule type" value="Genomic_DNA"/>
</dbReference>
<accession>U4UFG3</accession>
<dbReference type="Proteomes" id="UP000030742">
    <property type="component" value="Unassembled WGS sequence"/>
</dbReference>
<organism evidence="1 2">
    <name type="scientific">Dendroctonus ponderosae</name>
    <name type="common">Mountain pine beetle</name>
    <dbReference type="NCBI Taxonomy" id="77166"/>
    <lineage>
        <taxon>Eukaryota</taxon>
        <taxon>Metazoa</taxon>
        <taxon>Ecdysozoa</taxon>
        <taxon>Arthropoda</taxon>
        <taxon>Hexapoda</taxon>
        <taxon>Insecta</taxon>
        <taxon>Pterygota</taxon>
        <taxon>Neoptera</taxon>
        <taxon>Endopterygota</taxon>
        <taxon>Coleoptera</taxon>
        <taxon>Polyphaga</taxon>
        <taxon>Cucujiformia</taxon>
        <taxon>Curculionidae</taxon>
        <taxon>Scolytinae</taxon>
        <taxon>Dendroctonus</taxon>
    </lineage>
</organism>
<proteinExistence type="predicted"/>